<proteinExistence type="predicted"/>
<keyword evidence="2" id="KW-1185">Reference proteome</keyword>
<evidence type="ECO:0008006" key="3">
    <source>
        <dbReference type="Google" id="ProtNLM"/>
    </source>
</evidence>
<dbReference type="AlphaFoldDB" id="A0A4V6I2Y1"/>
<organism evidence="1 2">
    <name type="scientific">Helicobacter jaachi</name>
    <dbReference type="NCBI Taxonomy" id="1677920"/>
    <lineage>
        <taxon>Bacteria</taxon>
        <taxon>Pseudomonadati</taxon>
        <taxon>Campylobacterota</taxon>
        <taxon>Epsilonproteobacteria</taxon>
        <taxon>Campylobacterales</taxon>
        <taxon>Helicobacteraceae</taxon>
        <taxon>Helicobacter</taxon>
    </lineage>
</organism>
<dbReference type="STRING" id="1677920.LS71_00255"/>
<comment type="caution">
    <text evidence="1">The sequence shown here is derived from an EMBL/GenBank/DDBJ whole genome shotgun (WGS) entry which is preliminary data.</text>
</comment>
<dbReference type="Proteomes" id="UP000029733">
    <property type="component" value="Unassembled WGS sequence"/>
</dbReference>
<sequence length="230" mass="26435">MRAYKFYWLLSPFVPTLIYPRALLPKPPALFKPYGINIPAQNTESKNIESSLDSIKNYKAIVIFVGGFCDTIIRAVYREFAHFDEAHVIKIYVSFKCTHLFTSSWLSMLNQTQLPLFIIAHSWGASNVHKALQKNLFAPTLHYLLTLDGVGLIKPKARLLNVQIWENVYIQDKLNNPRRVNLIALLGRAWDKLNVSDYNASLSRPFHHASIHQMIAHSHFYKELAKICKA</sequence>
<name>A0A4V6I2Y1_9HELI</name>
<reference evidence="1 2" key="1">
    <citation type="journal article" date="2014" name="Genome Announc.">
        <title>Draft genome sequences of eight enterohepatic helicobacter species isolated from both laboratory and wild rodents.</title>
        <authorList>
            <person name="Sheh A."/>
            <person name="Shen Z."/>
            <person name="Fox J.G."/>
        </authorList>
    </citation>
    <scope>NUCLEOTIDE SEQUENCE [LARGE SCALE GENOMIC DNA]</scope>
    <source>
        <strain evidence="1 2">MIT 09-6949</strain>
    </source>
</reference>
<dbReference type="OrthoDB" id="5321065at2"/>
<dbReference type="EMBL" id="JRPR02000001">
    <property type="protein sequence ID" value="TLD97862.1"/>
    <property type="molecule type" value="Genomic_DNA"/>
</dbReference>
<accession>A0A4V6I2Y1</accession>
<evidence type="ECO:0000313" key="2">
    <source>
        <dbReference type="Proteomes" id="UP000029733"/>
    </source>
</evidence>
<gene>
    <name evidence="1" type="ORF">LS71_001575</name>
</gene>
<evidence type="ECO:0000313" key="1">
    <source>
        <dbReference type="EMBL" id="TLD97862.1"/>
    </source>
</evidence>
<protein>
    <recommendedName>
        <fullName evidence="3">Alpha/beta hydrolase</fullName>
    </recommendedName>
</protein>